<reference evidence="2 3" key="1">
    <citation type="submission" date="2017-09" db="EMBL/GenBank/DDBJ databases">
        <title>Depth-based differentiation of microbial function through sediment-hosted aquifers and enrichment of novel symbionts in the deep terrestrial subsurface.</title>
        <authorList>
            <person name="Probst A.J."/>
            <person name="Ladd B."/>
            <person name="Jarett J.K."/>
            <person name="Geller-Mcgrath D.E."/>
            <person name="Sieber C.M."/>
            <person name="Emerson J.B."/>
            <person name="Anantharaman K."/>
            <person name="Thomas B.C."/>
            <person name="Malmstrom R."/>
            <person name="Stieglmeier M."/>
            <person name="Klingl A."/>
            <person name="Woyke T."/>
            <person name="Ryan C.M."/>
            <person name="Banfield J.F."/>
        </authorList>
    </citation>
    <scope>NUCLEOTIDE SEQUENCE [LARGE SCALE GENOMIC DNA]</scope>
    <source>
        <strain evidence="2">CG11_big_fil_rev_8_21_14_0_20_45_26</strain>
    </source>
</reference>
<feature type="coiled-coil region" evidence="1">
    <location>
        <begin position="43"/>
        <end position="70"/>
    </location>
</feature>
<dbReference type="Proteomes" id="UP000230859">
    <property type="component" value="Unassembled WGS sequence"/>
</dbReference>
<sequence>MVKKQKSQKHLPCCFYLGVIGILFLSISLVFAPLSQADTAGPRSRLMSRLETLEKQMKDAQTEQEKMLTAQANTIETIKGLKIWVSRR</sequence>
<dbReference type="AlphaFoldDB" id="A0A2H0LP51"/>
<gene>
    <name evidence="2" type="ORF">COV74_05670</name>
</gene>
<evidence type="ECO:0000313" key="2">
    <source>
        <dbReference type="EMBL" id="PIQ86167.1"/>
    </source>
</evidence>
<protein>
    <submittedName>
        <fullName evidence="2">Uncharacterized protein</fullName>
    </submittedName>
</protein>
<organism evidence="2 3">
    <name type="scientific">Candidatus Abzuiibacterium crystallinum</name>
    <dbReference type="NCBI Taxonomy" id="1974748"/>
    <lineage>
        <taxon>Bacteria</taxon>
        <taxon>Pseudomonadati</taxon>
        <taxon>Candidatus Omnitrophota</taxon>
        <taxon>Candidatus Abzuiibacterium</taxon>
    </lineage>
</organism>
<proteinExistence type="predicted"/>
<accession>A0A2H0LP51</accession>
<evidence type="ECO:0000256" key="1">
    <source>
        <dbReference type="SAM" id="Coils"/>
    </source>
</evidence>
<comment type="caution">
    <text evidence="2">The sequence shown here is derived from an EMBL/GenBank/DDBJ whole genome shotgun (WGS) entry which is preliminary data.</text>
</comment>
<keyword evidence="1" id="KW-0175">Coiled coil</keyword>
<name>A0A2H0LP51_9BACT</name>
<dbReference type="EMBL" id="PCVY01000049">
    <property type="protein sequence ID" value="PIQ86167.1"/>
    <property type="molecule type" value="Genomic_DNA"/>
</dbReference>
<evidence type="ECO:0000313" key="3">
    <source>
        <dbReference type="Proteomes" id="UP000230859"/>
    </source>
</evidence>